<protein>
    <recommendedName>
        <fullName evidence="1">Azaphilone pigments biosynthesis cluster protein L N-terminal domain-containing protein</fullName>
    </recommendedName>
</protein>
<gene>
    <name evidence="2" type="ORF">FIE12Z_3220</name>
</gene>
<feature type="domain" description="Azaphilone pigments biosynthesis cluster protein L N-terminal" evidence="1">
    <location>
        <begin position="1"/>
        <end position="159"/>
    </location>
</feature>
<proteinExistence type="predicted"/>
<accession>A0A395MZ11</accession>
<evidence type="ECO:0000313" key="2">
    <source>
        <dbReference type="EMBL" id="RFN52459.1"/>
    </source>
</evidence>
<evidence type="ECO:0000259" key="1">
    <source>
        <dbReference type="Pfam" id="PF17111"/>
    </source>
</evidence>
<dbReference type="InterPro" id="IPR031348">
    <property type="entry name" value="PigL_N"/>
</dbReference>
<sequence>MEAVGAGASILTFITVAFSVSKSIHDTLSAIKDGPEVLRFLKDELSQLQGILQGLLQTSITAVGASDVSELHQLVKKCQDDLVGFNTRLCQFDISGADGRRGRLWRKLKLAIEEKDLDHIRQVIKGHVQLLTLRLGIVQAQQLSLTAKQSTQMLDILQQLQQGIRALQVSGISAPALHSTLTCASPRVVELDDAESPVPQKTILEDSIARLMRLVEKRPCVVESDESEELLDDLKQVLRSVQNDLLASQHDALREDNRHDISQELKFVKRTILSSPSIMINQNGTYMIFNSELVADNLHSTTERLHYQD</sequence>
<keyword evidence="3" id="KW-1185">Reference proteome</keyword>
<dbReference type="Pfam" id="PF17111">
    <property type="entry name" value="PigL_N"/>
    <property type="match status" value="1"/>
</dbReference>
<organism evidence="2 3">
    <name type="scientific">Fusarium flagelliforme</name>
    <dbReference type="NCBI Taxonomy" id="2675880"/>
    <lineage>
        <taxon>Eukaryota</taxon>
        <taxon>Fungi</taxon>
        <taxon>Dikarya</taxon>
        <taxon>Ascomycota</taxon>
        <taxon>Pezizomycotina</taxon>
        <taxon>Sordariomycetes</taxon>
        <taxon>Hypocreomycetidae</taxon>
        <taxon>Hypocreales</taxon>
        <taxon>Nectriaceae</taxon>
        <taxon>Fusarium</taxon>
        <taxon>Fusarium incarnatum-equiseti species complex</taxon>
    </lineage>
</organism>
<name>A0A395MZ11_9HYPO</name>
<comment type="caution">
    <text evidence="2">The sequence shown here is derived from an EMBL/GenBank/DDBJ whole genome shotgun (WGS) entry which is preliminary data.</text>
</comment>
<dbReference type="AlphaFoldDB" id="A0A395MZ11"/>
<evidence type="ECO:0000313" key="3">
    <source>
        <dbReference type="Proteomes" id="UP000265631"/>
    </source>
</evidence>
<dbReference type="Proteomes" id="UP000265631">
    <property type="component" value="Unassembled WGS sequence"/>
</dbReference>
<dbReference type="EMBL" id="PXXK01000066">
    <property type="protein sequence ID" value="RFN52459.1"/>
    <property type="molecule type" value="Genomic_DNA"/>
</dbReference>
<reference evidence="2 3" key="1">
    <citation type="journal article" date="2018" name="PLoS Pathog.">
        <title>Evolution of structural diversity of trichothecenes, a family of toxins produced by plant pathogenic and entomopathogenic fungi.</title>
        <authorList>
            <person name="Proctor R.H."/>
            <person name="McCormick S.P."/>
            <person name="Kim H.S."/>
            <person name="Cardoza R.E."/>
            <person name="Stanley A.M."/>
            <person name="Lindo L."/>
            <person name="Kelly A."/>
            <person name="Brown D.W."/>
            <person name="Lee T."/>
            <person name="Vaughan M.M."/>
            <person name="Alexander N.J."/>
            <person name="Busman M."/>
            <person name="Gutierrez S."/>
        </authorList>
    </citation>
    <scope>NUCLEOTIDE SEQUENCE [LARGE SCALE GENOMIC DNA]</scope>
    <source>
        <strain evidence="2 3">NRRL 13405</strain>
    </source>
</reference>
<dbReference type="STRING" id="2594813.A0A395MZ11"/>